<accession>A0A4C1VW42</accession>
<keyword evidence="3" id="KW-1185">Reference proteome</keyword>
<evidence type="ECO:0000256" key="1">
    <source>
        <dbReference type="SAM" id="MobiDB-lite"/>
    </source>
</evidence>
<name>A0A4C1VW42_EUMVA</name>
<evidence type="ECO:0000313" key="3">
    <source>
        <dbReference type="Proteomes" id="UP000299102"/>
    </source>
</evidence>
<organism evidence="2 3">
    <name type="scientific">Eumeta variegata</name>
    <name type="common">Bagworm moth</name>
    <name type="synonym">Eumeta japonica</name>
    <dbReference type="NCBI Taxonomy" id="151549"/>
    <lineage>
        <taxon>Eukaryota</taxon>
        <taxon>Metazoa</taxon>
        <taxon>Ecdysozoa</taxon>
        <taxon>Arthropoda</taxon>
        <taxon>Hexapoda</taxon>
        <taxon>Insecta</taxon>
        <taxon>Pterygota</taxon>
        <taxon>Neoptera</taxon>
        <taxon>Endopterygota</taxon>
        <taxon>Lepidoptera</taxon>
        <taxon>Glossata</taxon>
        <taxon>Ditrysia</taxon>
        <taxon>Tineoidea</taxon>
        <taxon>Psychidae</taxon>
        <taxon>Oiketicinae</taxon>
        <taxon>Eumeta</taxon>
    </lineage>
</organism>
<dbReference type="Proteomes" id="UP000299102">
    <property type="component" value="Unassembled WGS sequence"/>
</dbReference>
<protein>
    <submittedName>
        <fullName evidence="2">Uncharacterized protein</fullName>
    </submittedName>
</protein>
<sequence length="135" mass="14869">MHDCSLEGVRYGVDNKQTITLNELPHVGAAGRAGRWAPSRPSALRPLPGNEQSGRDSTPDPHFRPANGWLMCELRHPLSPPPHRRPLAGAFAPRVTSLKCFSRLTRVAALTANDRSTRLFGTAFFSFHSFLGLQL</sequence>
<proteinExistence type="predicted"/>
<evidence type="ECO:0000313" key="2">
    <source>
        <dbReference type="EMBL" id="GBP43388.1"/>
    </source>
</evidence>
<dbReference type="EMBL" id="BGZK01000435">
    <property type="protein sequence ID" value="GBP43388.1"/>
    <property type="molecule type" value="Genomic_DNA"/>
</dbReference>
<reference evidence="2 3" key="1">
    <citation type="journal article" date="2019" name="Commun. Biol.">
        <title>The bagworm genome reveals a unique fibroin gene that provides high tensile strength.</title>
        <authorList>
            <person name="Kono N."/>
            <person name="Nakamura H."/>
            <person name="Ohtoshi R."/>
            <person name="Tomita M."/>
            <person name="Numata K."/>
            <person name="Arakawa K."/>
        </authorList>
    </citation>
    <scope>NUCLEOTIDE SEQUENCE [LARGE SCALE GENOMIC DNA]</scope>
</reference>
<feature type="region of interest" description="Disordered" evidence="1">
    <location>
        <begin position="31"/>
        <end position="64"/>
    </location>
</feature>
<dbReference type="AlphaFoldDB" id="A0A4C1VW42"/>
<comment type="caution">
    <text evidence="2">The sequence shown here is derived from an EMBL/GenBank/DDBJ whole genome shotgun (WGS) entry which is preliminary data.</text>
</comment>
<gene>
    <name evidence="2" type="ORF">EVAR_33916_1</name>
</gene>
<feature type="compositionally biased region" description="Basic and acidic residues" evidence="1">
    <location>
        <begin position="53"/>
        <end position="63"/>
    </location>
</feature>